<accession>A0A1X7T7I7</accession>
<organism evidence="2">
    <name type="scientific">Amphimedon queenslandica</name>
    <name type="common">Sponge</name>
    <dbReference type="NCBI Taxonomy" id="400682"/>
    <lineage>
        <taxon>Eukaryota</taxon>
        <taxon>Metazoa</taxon>
        <taxon>Porifera</taxon>
        <taxon>Demospongiae</taxon>
        <taxon>Heteroscleromorpha</taxon>
        <taxon>Haplosclerida</taxon>
        <taxon>Niphatidae</taxon>
        <taxon>Amphimedon</taxon>
    </lineage>
</organism>
<dbReference type="EnsemblMetazoa" id="Aqu2.1.10349_001">
    <property type="protein sequence ID" value="Aqu2.1.10349_001"/>
    <property type="gene ID" value="Aqu2.1.10349"/>
</dbReference>
<evidence type="ECO:0000313" key="2">
    <source>
        <dbReference type="EnsemblMetazoa" id="Aqu2.1.10349_001"/>
    </source>
</evidence>
<proteinExistence type="predicted"/>
<dbReference type="InParanoid" id="A0A1X7T7I7"/>
<feature type="coiled-coil region" evidence="1">
    <location>
        <begin position="347"/>
        <end position="374"/>
    </location>
</feature>
<keyword evidence="1" id="KW-0175">Coiled coil</keyword>
<reference evidence="2" key="1">
    <citation type="submission" date="2017-05" db="UniProtKB">
        <authorList>
            <consortium name="EnsemblMetazoa"/>
        </authorList>
    </citation>
    <scope>IDENTIFICATION</scope>
</reference>
<dbReference type="AlphaFoldDB" id="A0A1X7T7I7"/>
<sequence length="1101" mass="126846">MARLLHEEVISDEALSCVMSTRGSVSDSRAVLLKAVRDAVHSNYKHLELFVTVLRKFSETAHIGDTIFEEYKLNFLTDDNDIEEMETYFTERGNSGLSQYASSDSETEDFAICDHEIPSPCTMRKEFKEMQAKFRSTFNKVRLLFSKKNPKLSGKHKKKALSVNEMKMLLFDIFPNLQSELSHKKTINDVLDVVKRKCSIVDVHPLEVLAVHFKIKEAENIIIKHKEAAKVFCRSVFVSLSNDKTFQAIPTRYLLSEIITLVLNRNPDKTTLQDINDILLELQLLHKYCIKVVEIKPGQSVVVTCYCPAEYTGLLIMAVLNKIVILQEKGLKKFILGKHSTVWDAQVVDLVNENKDLLVQINNLKAALEERDKRITATEINLVTFQEISENRFKKIEAIQMKLEESQWINVEEISKIIKDESSDSDTSIQRDRNVDWGQDNVQPIKPLVDQCMHDTESTFSYEHPQEETCTQKGLVDLVNSRDSAICVETMSLSSMTLYQDNRKKFILTHQSLTDIFLKVPIKVKISPMLLITGGLPYSSKTTALRCLIRNVNEKITDDGLNRHLSEVMKDLCDDSWQKEDSFRQLRSTEQAKLEAEWDQFYTYGLALINVWDLSPNKIPTYLLSHLAGHLYNSHVWLFLDLLRDADHLYEVPEIPPNHPSISRNDRDLIMKWHSRIQYLLSFAQLASKNNGTRYKKFCSIIATLRSTSEKTGNKKYRLKEVVHAVSNQLKIDELIDIENVYEFQTFDKMRSLDSLETLLISWITDELKQAQDVPLSYIFLRGMLCKEDKLYIKKSELQHISEELDMSSDMFQEFCHLFMSFGSIIDVSLIDSNSDLVILQPVEFLNMLDKLFYYNGNDKCVTKYGLVTAVTAEKIFGAFSPVFMSFLESFHMAIKLSNKQFDLTLEGNSPIYYIPNVCTNLPHLQCTPISLHLVQEMNITMSHFRVLFIIKFLEYQPKIQIHHASKESTHINVTTFTSHSKMLFELVYLGDITEFQFPSIQHSHEDMNEICECVIKACQDIMSEQGDIKYGFAVMCSSDEELNPCKFQTCRHPLPFDSRSCDKCSSSLSDEDREKIEMFNAEFKKIRIPAKQMLNGGMIL</sequence>
<evidence type="ECO:0000256" key="1">
    <source>
        <dbReference type="SAM" id="Coils"/>
    </source>
</evidence>
<name>A0A1X7T7I7_AMPQE</name>
<protein>
    <submittedName>
        <fullName evidence="2">Uncharacterized protein</fullName>
    </submittedName>
</protein>